<keyword evidence="2" id="KW-0560">Oxidoreductase</keyword>
<gene>
    <name evidence="2" type="ORF">FA15DRAFT_563054</name>
</gene>
<dbReference type="OrthoDB" id="10249419at2759"/>
<dbReference type="Proteomes" id="UP000307440">
    <property type="component" value="Unassembled WGS sequence"/>
</dbReference>
<dbReference type="STRING" id="230819.A0A5C3KFG8"/>
<reference evidence="2 3" key="1">
    <citation type="journal article" date="2019" name="Nat. Ecol. Evol.">
        <title>Megaphylogeny resolves global patterns of mushroom evolution.</title>
        <authorList>
            <person name="Varga T."/>
            <person name="Krizsan K."/>
            <person name="Foldi C."/>
            <person name="Dima B."/>
            <person name="Sanchez-Garcia M."/>
            <person name="Sanchez-Ramirez S."/>
            <person name="Szollosi G.J."/>
            <person name="Szarkandi J.G."/>
            <person name="Papp V."/>
            <person name="Albert L."/>
            <person name="Andreopoulos W."/>
            <person name="Angelini C."/>
            <person name="Antonin V."/>
            <person name="Barry K.W."/>
            <person name="Bougher N.L."/>
            <person name="Buchanan P."/>
            <person name="Buyck B."/>
            <person name="Bense V."/>
            <person name="Catcheside P."/>
            <person name="Chovatia M."/>
            <person name="Cooper J."/>
            <person name="Damon W."/>
            <person name="Desjardin D."/>
            <person name="Finy P."/>
            <person name="Geml J."/>
            <person name="Haridas S."/>
            <person name="Hughes K."/>
            <person name="Justo A."/>
            <person name="Karasinski D."/>
            <person name="Kautmanova I."/>
            <person name="Kiss B."/>
            <person name="Kocsube S."/>
            <person name="Kotiranta H."/>
            <person name="LaButti K.M."/>
            <person name="Lechner B.E."/>
            <person name="Liimatainen K."/>
            <person name="Lipzen A."/>
            <person name="Lukacs Z."/>
            <person name="Mihaltcheva S."/>
            <person name="Morgado L.N."/>
            <person name="Niskanen T."/>
            <person name="Noordeloos M.E."/>
            <person name="Ohm R.A."/>
            <person name="Ortiz-Santana B."/>
            <person name="Ovrebo C."/>
            <person name="Racz N."/>
            <person name="Riley R."/>
            <person name="Savchenko A."/>
            <person name="Shiryaev A."/>
            <person name="Soop K."/>
            <person name="Spirin V."/>
            <person name="Szebenyi C."/>
            <person name="Tomsovsky M."/>
            <person name="Tulloss R.E."/>
            <person name="Uehling J."/>
            <person name="Grigoriev I.V."/>
            <person name="Vagvolgyi C."/>
            <person name="Papp T."/>
            <person name="Martin F.M."/>
            <person name="Miettinen O."/>
            <person name="Hibbett D.S."/>
            <person name="Nagy L.G."/>
        </authorList>
    </citation>
    <scope>NUCLEOTIDE SEQUENCE [LARGE SCALE GENOMIC DNA]</scope>
    <source>
        <strain evidence="2 3">CBS 121175</strain>
    </source>
</reference>
<dbReference type="Gene3D" id="3.10.180.10">
    <property type="entry name" value="2,3-Dihydroxybiphenyl 1,2-Dioxygenase, domain 1"/>
    <property type="match status" value="1"/>
</dbReference>
<keyword evidence="2" id="KW-0223">Dioxygenase</keyword>
<dbReference type="InterPro" id="IPR029068">
    <property type="entry name" value="Glyas_Bleomycin-R_OHBP_Dase"/>
</dbReference>
<dbReference type="PROSITE" id="PS51819">
    <property type="entry name" value="VOC"/>
    <property type="match status" value="1"/>
</dbReference>
<dbReference type="CDD" id="cd07262">
    <property type="entry name" value="VOC_like"/>
    <property type="match status" value="1"/>
</dbReference>
<sequence>MPLNHLGITSHHYDELHPFYSATLKPLGYAQKMEFMDGDVRGYGAKYCAPDFWLARARKEEDGSTTSTTPPNTATGSPLHFAFTARTRNEVRAFYDAAIAAGGKCNGPPGVRPQYFFSYYGAFILDPEGRNIEAVCLKPGFWAEEWSWPVWAGLGGAVAAGAAYWF</sequence>
<evidence type="ECO:0000259" key="1">
    <source>
        <dbReference type="PROSITE" id="PS51819"/>
    </source>
</evidence>
<dbReference type="PANTHER" id="PTHR35006">
    <property type="entry name" value="GLYOXALASE FAMILY PROTEIN (AFU_ORTHOLOGUE AFUA_5G14830)"/>
    <property type="match status" value="1"/>
</dbReference>
<accession>A0A5C3KFG8</accession>
<organism evidence="2 3">
    <name type="scientific">Coprinopsis marcescibilis</name>
    <name type="common">Agaric fungus</name>
    <name type="synonym">Psathyrella marcescibilis</name>
    <dbReference type="NCBI Taxonomy" id="230819"/>
    <lineage>
        <taxon>Eukaryota</taxon>
        <taxon>Fungi</taxon>
        <taxon>Dikarya</taxon>
        <taxon>Basidiomycota</taxon>
        <taxon>Agaricomycotina</taxon>
        <taxon>Agaricomycetes</taxon>
        <taxon>Agaricomycetidae</taxon>
        <taxon>Agaricales</taxon>
        <taxon>Agaricineae</taxon>
        <taxon>Psathyrellaceae</taxon>
        <taxon>Coprinopsis</taxon>
    </lineage>
</organism>
<proteinExistence type="predicted"/>
<dbReference type="InterPro" id="IPR037523">
    <property type="entry name" value="VOC_core"/>
</dbReference>
<dbReference type="InterPro" id="IPR004360">
    <property type="entry name" value="Glyas_Fos-R_dOase_dom"/>
</dbReference>
<evidence type="ECO:0000313" key="3">
    <source>
        <dbReference type="Proteomes" id="UP000307440"/>
    </source>
</evidence>
<dbReference type="EMBL" id="ML210388">
    <property type="protein sequence ID" value="TFK18614.1"/>
    <property type="molecule type" value="Genomic_DNA"/>
</dbReference>
<keyword evidence="3" id="KW-1185">Reference proteome</keyword>
<dbReference type="PANTHER" id="PTHR35006:SF2">
    <property type="entry name" value="GLYOXALASE FAMILY PROTEIN (AFU_ORTHOLOGUE AFUA_5G14830)"/>
    <property type="match status" value="1"/>
</dbReference>
<dbReference type="SUPFAM" id="SSF54593">
    <property type="entry name" value="Glyoxalase/Bleomycin resistance protein/Dihydroxybiphenyl dioxygenase"/>
    <property type="match status" value="1"/>
</dbReference>
<feature type="domain" description="VOC" evidence="1">
    <location>
        <begin position="2"/>
        <end position="137"/>
    </location>
</feature>
<name>A0A5C3KFG8_COPMA</name>
<dbReference type="AlphaFoldDB" id="A0A5C3KFG8"/>
<dbReference type="Pfam" id="PF00903">
    <property type="entry name" value="Glyoxalase"/>
    <property type="match status" value="1"/>
</dbReference>
<protein>
    <submittedName>
        <fullName evidence="2">Glyoxalase/bleomycin resistance protein/dioxygenase</fullName>
    </submittedName>
</protein>
<feature type="non-terminal residue" evidence="2">
    <location>
        <position position="166"/>
    </location>
</feature>
<dbReference type="GO" id="GO:0051213">
    <property type="term" value="F:dioxygenase activity"/>
    <property type="evidence" value="ECO:0007669"/>
    <property type="project" value="UniProtKB-KW"/>
</dbReference>
<evidence type="ECO:0000313" key="2">
    <source>
        <dbReference type="EMBL" id="TFK18614.1"/>
    </source>
</evidence>